<comment type="caution">
    <text evidence="1">The sequence shown here is derived from an EMBL/GenBank/DDBJ whole genome shotgun (WGS) entry which is preliminary data.</text>
</comment>
<name>A0A7J6VSV6_THATH</name>
<protein>
    <submittedName>
        <fullName evidence="1">Uncharacterized protein</fullName>
    </submittedName>
</protein>
<evidence type="ECO:0000313" key="1">
    <source>
        <dbReference type="EMBL" id="KAF5188174.1"/>
    </source>
</evidence>
<dbReference type="EMBL" id="JABWDY010027105">
    <property type="protein sequence ID" value="KAF5188174.1"/>
    <property type="molecule type" value="Genomic_DNA"/>
</dbReference>
<sequence>MEKDLQVPCNEKLYRYAQMKDMEGNVVVDNSALDDLLFASPYMCKTGQWLRLQSKKYAGEMQIRNAYLLNQLTLSLWLQLWSIFGSIKVQRLDSLHDLLRLTRSPSDAFGKQPSRFYYADTEINVAVFDASHATL</sequence>
<evidence type="ECO:0000313" key="2">
    <source>
        <dbReference type="Proteomes" id="UP000554482"/>
    </source>
</evidence>
<dbReference type="AlphaFoldDB" id="A0A7J6VSV6"/>
<proteinExistence type="predicted"/>
<accession>A0A7J6VSV6</accession>
<dbReference type="Proteomes" id="UP000554482">
    <property type="component" value="Unassembled WGS sequence"/>
</dbReference>
<gene>
    <name evidence="1" type="ORF">FRX31_022241</name>
</gene>
<keyword evidence="2" id="KW-1185">Reference proteome</keyword>
<organism evidence="1 2">
    <name type="scientific">Thalictrum thalictroides</name>
    <name type="common">Rue-anemone</name>
    <name type="synonym">Anemone thalictroides</name>
    <dbReference type="NCBI Taxonomy" id="46969"/>
    <lineage>
        <taxon>Eukaryota</taxon>
        <taxon>Viridiplantae</taxon>
        <taxon>Streptophyta</taxon>
        <taxon>Embryophyta</taxon>
        <taxon>Tracheophyta</taxon>
        <taxon>Spermatophyta</taxon>
        <taxon>Magnoliopsida</taxon>
        <taxon>Ranunculales</taxon>
        <taxon>Ranunculaceae</taxon>
        <taxon>Thalictroideae</taxon>
        <taxon>Thalictrum</taxon>
    </lineage>
</organism>
<reference evidence="1 2" key="1">
    <citation type="submission" date="2020-06" db="EMBL/GenBank/DDBJ databases">
        <title>Transcriptomic and genomic resources for Thalictrum thalictroides and T. hernandezii: Facilitating candidate gene discovery in an emerging model plant lineage.</title>
        <authorList>
            <person name="Arias T."/>
            <person name="Riano-Pachon D.M."/>
            <person name="Di Stilio V.S."/>
        </authorList>
    </citation>
    <scope>NUCLEOTIDE SEQUENCE [LARGE SCALE GENOMIC DNA]</scope>
    <source>
        <strain evidence="2">cv. WT478/WT964</strain>
        <tissue evidence="1">Leaves</tissue>
    </source>
</reference>